<dbReference type="Pfam" id="PF22936">
    <property type="entry name" value="Pol_BBD"/>
    <property type="match status" value="1"/>
</dbReference>
<dbReference type="GO" id="GO:0004190">
    <property type="term" value="F:aspartic-type endopeptidase activity"/>
    <property type="evidence" value="ECO:0007669"/>
    <property type="project" value="UniProtKB-KW"/>
</dbReference>
<dbReference type="Pfam" id="PF07727">
    <property type="entry name" value="RVT_2"/>
    <property type="match status" value="1"/>
</dbReference>
<keyword evidence="1" id="KW-0645">Protease</keyword>
<dbReference type="Gene3D" id="3.30.420.10">
    <property type="entry name" value="Ribonuclease H-like superfamily/Ribonuclease H"/>
    <property type="match status" value="1"/>
</dbReference>
<comment type="caution">
    <text evidence="5">The sequence shown here is derived from an EMBL/GenBank/DDBJ whole genome shotgun (WGS) entry which is preliminary data.</text>
</comment>
<evidence type="ECO:0000313" key="6">
    <source>
        <dbReference type="Proteomes" id="UP000829196"/>
    </source>
</evidence>
<dbReference type="PANTHER" id="PTHR33116">
    <property type="entry name" value="REVERSE TRANSCRIPTASE ZINC-BINDING DOMAIN-CONTAINING PROTEIN-RELATED-RELATED"/>
    <property type="match status" value="1"/>
</dbReference>
<dbReference type="Pfam" id="PF14223">
    <property type="entry name" value="Retrotran_gag_2"/>
    <property type="match status" value="1"/>
</dbReference>
<dbReference type="InterPro" id="IPR054722">
    <property type="entry name" value="PolX-like_BBD"/>
</dbReference>
<evidence type="ECO:0000259" key="3">
    <source>
        <dbReference type="PROSITE" id="PS50878"/>
    </source>
</evidence>
<dbReference type="GO" id="GO:0003676">
    <property type="term" value="F:nucleic acid binding"/>
    <property type="evidence" value="ECO:0007669"/>
    <property type="project" value="InterPro"/>
</dbReference>
<dbReference type="PANTHER" id="PTHR33116:SF78">
    <property type="entry name" value="OS12G0587133 PROTEIN"/>
    <property type="match status" value="1"/>
</dbReference>
<dbReference type="Gene3D" id="3.60.10.10">
    <property type="entry name" value="Endonuclease/exonuclease/phosphatase"/>
    <property type="match status" value="1"/>
</dbReference>
<dbReference type="EMBL" id="JAGYWB010000016">
    <property type="protein sequence ID" value="KAI0496337.1"/>
    <property type="molecule type" value="Genomic_DNA"/>
</dbReference>
<feature type="domain" description="Integrase catalytic" evidence="4">
    <location>
        <begin position="2148"/>
        <end position="2216"/>
    </location>
</feature>
<feature type="compositionally biased region" description="Basic and acidic residues" evidence="2">
    <location>
        <begin position="2326"/>
        <end position="2340"/>
    </location>
</feature>
<proteinExistence type="predicted"/>
<dbReference type="Proteomes" id="UP000829196">
    <property type="component" value="Unassembled WGS sequence"/>
</dbReference>
<dbReference type="GO" id="GO:0015074">
    <property type="term" value="P:DNA integration"/>
    <property type="evidence" value="ECO:0007669"/>
    <property type="project" value="InterPro"/>
</dbReference>
<accession>A0A8T3AJB8</accession>
<dbReference type="InterPro" id="IPR036691">
    <property type="entry name" value="Endo/exonu/phosph_ase_sf"/>
</dbReference>
<dbReference type="InterPro" id="IPR043502">
    <property type="entry name" value="DNA/RNA_pol_sf"/>
</dbReference>
<dbReference type="InterPro" id="IPR044730">
    <property type="entry name" value="RNase_H-like_dom_plant"/>
</dbReference>
<dbReference type="Pfam" id="PF25597">
    <property type="entry name" value="SH3_retrovirus"/>
    <property type="match status" value="1"/>
</dbReference>
<evidence type="ECO:0000313" key="5">
    <source>
        <dbReference type="EMBL" id="KAI0496337.1"/>
    </source>
</evidence>
<dbReference type="PROSITE" id="PS50878">
    <property type="entry name" value="RT_POL"/>
    <property type="match status" value="1"/>
</dbReference>
<dbReference type="OrthoDB" id="1113909at2759"/>
<evidence type="ECO:0000256" key="1">
    <source>
        <dbReference type="ARBA" id="ARBA00022750"/>
    </source>
</evidence>
<dbReference type="CDD" id="cd06222">
    <property type="entry name" value="RNase_H_like"/>
    <property type="match status" value="1"/>
</dbReference>
<dbReference type="SUPFAM" id="SSF53098">
    <property type="entry name" value="Ribonuclease H-like"/>
    <property type="match status" value="1"/>
</dbReference>
<keyword evidence="1" id="KW-0378">Hydrolase</keyword>
<gene>
    <name evidence="5" type="ORF">KFK09_022653</name>
</gene>
<dbReference type="Pfam" id="PF00078">
    <property type="entry name" value="RVT_1"/>
    <property type="match status" value="1"/>
</dbReference>
<dbReference type="InterPro" id="IPR057670">
    <property type="entry name" value="SH3_retrovirus"/>
</dbReference>
<dbReference type="InterPro" id="IPR001584">
    <property type="entry name" value="Integrase_cat-core"/>
</dbReference>
<keyword evidence="1" id="KW-0064">Aspartyl protease</keyword>
<keyword evidence="6" id="KW-1185">Reference proteome</keyword>
<feature type="domain" description="Reverse transcriptase" evidence="3">
    <location>
        <begin position="877"/>
        <end position="1158"/>
    </location>
</feature>
<dbReference type="InterPro" id="IPR000477">
    <property type="entry name" value="RT_dom"/>
</dbReference>
<dbReference type="InterPro" id="IPR012337">
    <property type="entry name" value="RNaseH-like_sf"/>
</dbReference>
<dbReference type="SUPFAM" id="SSF56219">
    <property type="entry name" value="DNase I-like"/>
    <property type="match status" value="1"/>
</dbReference>
<name>A0A8T3AJB8_DENNO</name>
<dbReference type="InterPro" id="IPR013103">
    <property type="entry name" value="RVT_2"/>
</dbReference>
<reference evidence="5" key="1">
    <citation type="journal article" date="2022" name="Front. Genet.">
        <title>Chromosome-Scale Assembly of the Dendrobium nobile Genome Provides Insights Into the Molecular Mechanism of the Biosynthesis of the Medicinal Active Ingredient of Dendrobium.</title>
        <authorList>
            <person name="Xu Q."/>
            <person name="Niu S.-C."/>
            <person name="Li K.-L."/>
            <person name="Zheng P.-J."/>
            <person name="Zhang X.-J."/>
            <person name="Jia Y."/>
            <person name="Liu Y."/>
            <person name="Niu Y.-X."/>
            <person name="Yu L.-H."/>
            <person name="Chen D.-F."/>
            <person name="Zhang G.-Q."/>
        </authorList>
    </citation>
    <scope>NUCLEOTIDE SEQUENCE</scope>
    <source>
        <tissue evidence="5">Leaf</tissue>
    </source>
</reference>
<protein>
    <submittedName>
        <fullName evidence="5">Uncharacterized protein</fullName>
    </submittedName>
</protein>
<feature type="compositionally biased region" description="Basic and acidic residues" evidence="2">
    <location>
        <begin position="1935"/>
        <end position="1955"/>
    </location>
</feature>
<dbReference type="SUPFAM" id="SSF56672">
    <property type="entry name" value="DNA/RNA polymerases"/>
    <property type="match status" value="1"/>
</dbReference>
<dbReference type="Pfam" id="PF13976">
    <property type="entry name" value="gag_pre-integrs"/>
    <property type="match status" value="1"/>
</dbReference>
<sequence>MARYEQHCTEDLAHFDSYITHHDLAVGESPFRTLVAIMEGNRLPSTEVWANYKKVLSVPARQSSDVFNGGSKAMDLFNSKVKGFKEKALIINEGGLTMKKVPISVPGKGKGIMMEELNSNLDYSNMKLFKGNFKDDLKLEASSSSGLKICSNKCFNSVSLPSSPVHKMNFESPVTGVNNDLDDKLNEDLLQKDLFENPKEKNLDVHNKIIPKLKKNMLQKDLIEDPKEKNLDVHNKILPELKKNNAKILSAWTKKENINVENLDLGNFLSENGLVVKLHAEKEMENSRRLDKAIVVKVFGDNTSFQSICVDLRRQWSMFGNFHITGLGLGWVLCSFENDSVPDKILTGGPWFVKGQVVGLDKLSASFNSNSLKGISTPLWIRLPNLLLHCWDDVNICRIASLVGKPYLLDGNMFQWKDVGVDKLILSKAKVSDGSKLNEAADGFGNWTQVNYSKRRHRVDVMKKNSLKMNALPMKKIFVPKTVLNKTTTALAPVNRTLKQGSELPFSNVEDPYFKPQVGLINVTSEVTQVAASNNDPIILDHNKFEVLSRMEVLNDAGDVEQNADGMTDIETEEGEIIYSNLEFLKETENVALMDADLEHEVMKDIYSPKSGTVNNLLTRDMIKIAVPEKVSSGAEFLGKHWDYFMIPSNGLSGGLMILWRKDLVVFSVIEESPQFIIGTLNVFNKNNWLVAAVYGSTNAIERKIIWESLEKHCSNEKPMVVGGDFNCVLSQEDKRGGKKFILSQGAIDMKNFLINNDLHEVEAYGPKFTWCNNKIGGARILEKLDRCFINSTALNCIHIARVKHLARVASDHCPILLEIFKPAEVFDRILRFEHIWASYYGAKYVINELNITLARLNSWWKQRAKAKWMEEGDSNSSFFHAFANARRNNNWINIIKTKSGLITEDPILIQEAFSDFFKSKWRHRDCSLDDWPLPWAIISSDDQKCLEAEFTKEEMQTVVISSGKNISPGIDAKSCLLAIKIDMEQAYDSMGWQALRQALMHVNFPNKFLELLMQCVLDPKYCILINGRKTDWILGKSGFRQGCPLSPYLFILCSQILSDALYLHRCGKGISITLNAPNVSHLFYADDILILSKAIVKEVKLVKKIVSKFCNWTGKTVNASKSLVIFGKHTDRRRMNIISSILQYKVVKEFYYLGVKITLRRKVVSDFQNLMEVASNKLNTWGKNCISLEGKLVLVKHAFLSLPMFLSSISLVPTSILKEFDKMCRSFLWNKSNGSNGLHYVSWELLCKSKNEGGRGLFSAVSRIGPLQAKFAWEFIKKPNSLLNQIIKGNFFIHEGEWNLNSLEYHFGKILMEVILKIPIDIEDSEDQIELKRQYTGKSIAAQCIKADTNSNPEECHWNWLKDIKLRPSIELFWWRLYNKAIPSGEFLLRRKISNQASCQRGCAKIEDNSHIAAKCCKLQSCILMLNKWGFNIPVFEDFNSFLDGLVIASKTNPLLANICKLVHGKSEDSIFFMAANIVSLATVSNFIITHPENWDTNQLRLSSSWCPPPTGWIKINIDASLKSNLLAGIGCVIRDDKGRFLLAFGYNYLHWDIAHVELLAVYYLKNILRDWMLEAQGVIIEGDNLNIIKVLQSNMKSWKKYRRIKEDLAFIQDFNQDPKIGQKSESATDWSLILGRVGRGKFQQVIEVLCLLQKEAKGGRFSALPGVVKRGRELSNYEKVNKILRCLPSPFNAKITAITESKDLTTYSIDNLLGSLIAYEQGVNQRNLDTGEKKKEKTVALKAHKSDSNSSGSESDEFALITRQFKSFLRKKKKHHWRKDWTQLKAREGRWLGYSHILGTYNVEEQVFSSFSTSTNESPESLNRFTQIVTSLHALGKEFSNYEKVNKILRCLPSSYDAKITTITKSKDLNTYSIDNLLGSLIAYEQGVNQRNLDACEKKKEKTIALKAHKSDSESSGSKSDEVSFITRKPGHVRTDCPTLKDHSSKGKGEEKHKPRKDKMKVQKAFWANSASDSSKTEPEDETSKLCLMVENNPNQEEEGSHKRPRESKWYLDSGCSRHMTSDASQFIVLESRTGGKVTLGDNTTTKVVGAGIIGNSKNLMIENVSLIDGLKHNLLNISQFCDKGFIVQFFANSCIVSLSNNTILQGKRINNVYMLDLNNIECAASFCLKTVIDDSWLWHRRLCHATPRTPQQNGVAERKNRTLVEAARAMLAEYSLPKYFWAEAVNTACYVLNRVNVRAKLEKTPYEILKGRTPNLSHLHVFGCKVFIHNNGKSHLGKFDPKSDEGVFLGYSSDGKSFRVFNKRTLMVEETTHVVFDESDPKKHGVEDDDVEKITSGVENLGKGSEHLSNEGVEEVTQGGENFDERGEPSHTLPRDWRYSTSHPKDLILGDPSSGVKTRHGLRKEVNHSAFISMTEPTTINQALSDEFWILAMQEELNQFVRNDVWELVERPKGQSVVGTKWVFKNKVNDSGVVVRNKARLMAKGYNQIEGIDFEETFALVARLEAIRVLLAFACYKGFKLFQMDVKSAFLNGEIKEDVFVEQPPGFESSQFPNHVFKLKKALYGLKQAPRAWYERLSTFLLEREFVKGSVDTTLFLRRVGDDLLIVQIYVDDILFGSSNKKLCDAFSKI</sequence>
<organism evidence="5 6">
    <name type="scientific">Dendrobium nobile</name>
    <name type="common">Orchid</name>
    <dbReference type="NCBI Taxonomy" id="94219"/>
    <lineage>
        <taxon>Eukaryota</taxon>
        <taxon>Viridiplantae</taxon>
        <taxon>Streptophyta</taxon>
        <taxon>Embryophyta</taxon>
        <taxon>Tracheophyta</taxon>
        <taxon>Spermatophyta</taxon>
        <taxon>Magnoliopsida</taxon>
        <taxon>Liliopsida</taxon>
        <taxon>Asparagales</taxon>
        <taxon>Orchidaceae</taxon>
        <taxon>Epidendroideae</taxon>
        <taxon>Malaxideae</taxon>
        <taxon>Dendrobiinae</taxon>
        <taxon>Dendrobium</taxon>
    </lineage>
</organism>
<dbReference type="InterPro" id="IPR025724">
    <property type="entry name" value="GAG-pre-integrase_dom"/>
</dbReference>
<evidence type="ECO:0000259" key="4">
    <source>
        <dbReference type="PROSITE" id="PS50994"/>
    </source>
</evidence>
<feature type="region of interest" description="Disordered" evidence="2">
    <location>
        <begin position="1908"/>
        <end position="1964"/>
    </location>
</feature>
<dbReference type="InterPro" id="IPR025558">
    <property type="entry name" value="DUF4283"/>
</dbReference>
<dbReference type="Pfam" id="PF14111">
    <property type="entry name" value="DUF4283"/>
    <property type="match status" value="1"/>
</dbReference>
<dbReference type="PROSITE" id="PS50994">
    <property type="entry name" value="INTEGRASE"/>
    <property type="match status" value="1"/>
</dbReference>
<feature type="region of interest" description="Disordered" evidence="2">
    <location>
        <begin position="2304"/>
        <end position="2340"/>
    </location>
</feature>
<dbReference type="InterPro" id="IPR036397">
    <property type="entry name" value="RNaseH_sf"/>
</dbReference>
<evidence type="ECO:0000256" key="2">
    <source>
        <dbReference type="SAM" id="MobiDB-lite"/>
    </source>
</evidence>